<dbReference type="SUPFAM" id="SSF53448">
    <property type="entry name" value="Nucleotide-diphospho-sugar transferases"/>
    <property type="match status" value="1"/>
</dbReference>
<dbReference type="AlphaFoldDB" id="A0A1G6M1U6"/>
<sequence>MSARPDVSIVIVTYNSLGVIGSCLDALTRDGAPPVGAEVIVIDNLSADDTVEMLRARYPWVRVVENDSNAGFSRAVNLAATHARGRHLLLLNPDARISAEGVARLSALLDADPSIGAAAPVLENEGEEVVILAAGHAPTMTKMFLHQSGLSRLGRRWSILEGHYLFAADVRDGVRDVDWVSGGCLMVPVDTWRRAGGLTDRWFMYAEDVEFCLRLRAAGLRVVIDAGERAHHALGGSSSGVEGAVNTAWIVNLFDLYGWRMARSDRQQRLWRAIVLAGMHGRLWWFRASTLRGRDRQAAAAQIRRFGIYASALRRAPLTSDREPFSRSL</sequence>
<protein>
    <recommendedName>
        <fullName evidence="1">Glycosyltransferase 2-like domain-containing protein</fullName>
    </recommendedName>
</protein>
<proteinExistence type="predicted"/>
<dbReference type="Proteomes" id="UP000183203">
    <property type="component" value="Unassembled WGS sequence"/>
</dbReference>
<evidence type="ECO:0000313" key="2">
    <source>
        <dbReference type="EMBL" id="SDC49274.1"/>
    </source>
</evidence>
<dbReference type="OrthoDB" id="9771846at2"/>
<dbReference type="PANTHER" id="PTHR43179:SF7">
    <property type="entry name" value="RHAMNOSYLTRANSFERASE WBBL"/>
    <property type="match status" value="1"/>
</dbReference>
<gene>
    <name evidence="2" type="ORF">SAMN05216418_2365</name>
</gene>
<dbReference type="PANTHER" id="PTHR43179">
    <property type="entry name" value="RHAMNOSYLTRANSFERASE WBBL"/>
    <property type="match status" value="1"/>
</dbReference>
<name>A0A1G6M1U6_9MICO</name>
<dbReference type="PROSITE" id="PS51257">
    <property type="entry name" value="PROKAR_LIPOPROTEIN"/>
    <property type="match status" value="1"/>
</dbReference>
<dbReference type="Gene3D" id="3.90.550.10">
    <property type="entry name" value="Spore Coat Polysaccharide Biosynthesis Protein SpsA, Chain A"/>
    <property type="match status" value="1"/>
</dbReference>
<dbReference type="InterPro" id="IPR029044">
    <property type="entry name" value="Nucleotide-diphossugar_trans"/>
</dbReference>
<reference evidence="2 3" key="1">
    <citation type="submission" date="2016-09" db="EMBL/GenBank/DDBJ databases">
        <authorList>
            <person name="Capua I."/>
            <person name="De Benedictis P."/>
            <person name="Joannis T."/>
            <person name="Lombin L.H."/>
            <person name="Cattoli G."/>
        </authorList>
    </citation>
    <scope>NUCLEOTIDE SEQUENCE [LARGE SCALE GENOMIC DNA]</scope>
    <source>
        <strain evidence="2 3">NIO-1002</strain>
    </source>
</reference>
<dbReference type="InterPro" id="IPR001173">
    <property type="entry name" value="Glyco_trans_2-like"/>
</dbReference>
<organism evidence="2 3">
    <name type="scientific">Microbacterium enclense</name>
    <dbReference type="NCBI Taxonomy" id="993073"/>
    <lineage>
        <taxon>Bacteria</taxon>
        <taxon>Bacillati</taxon>
        <taxon>Actinomycetota</taxon>
        <taxon>Actinomycetes</taxon>
        <taxon>Micrococcales</taxon>
        <taxon>Microbacteriaceae</taxon>
        <taxon>Microbacterium</taxon>
    </lineage>
</organism>
<evidence type="ECO:0000313" key="3">
    <source>
        <dbReference type="Proteomes" id="UP000183203"/>
    </source>
</evidence>
<dbReference type="RefSeq" id="WP_074615930.1">
    <property type="nucleotide sequence ID" value="NZ_FMYG01000005.1"/>
</dbReference>
<dbReference type="CDD" id="cd04186">
    <property type="entry name" value="GT_2_like_c"/>
    <property type="match status" value="1"/>
</dbReference>
<accession>A0A1G6M1U6</accession>
<dbReference type="Pfam" id="PF00535">
    <property type="entry name" value="Glycos_transf_2"/>
    <property type="match status" value="1"/>
</dbReference>
<dbReference type="STRING" id="993073.AS029_10475"/>
<evidence type="ECO:0000259" key="1">
    <source>
        <dbReference type="Pfam" id="PF00535"/>
    </source>
</evidence>
<feature type="domain" description="Glycosyltransferase 2-like" evidence="1">
    <location>
        <begin position="8"/>
        <end position="128"/>
    </location>
</feature>
<dbReference type="EMBL" id="FMYG01000005">
    <property type="protein sequence ID" value="SDC49274.1"/>
    <property type="molecule type" value="Genomic_DNA"/>
</dbReference>